<comment type="caution">
    <text evidence="3">The sequence shown here is derived from an EMBL/GenBank/DDBJ whole genome shotgun (WGS) entry which is preliminary data.</text>
</comment>
<protein>
    <submittedName>
        <fullName evidence="3">DUF397 domain-containing protein</fullName>
    </submittedName>
</protein>
<dbReference type="EMBL" id="JAAXPI010000031">
    <property type="protein sequence ID" value="NKZ06176.1"/>
    <property type="molecule type" value="Genomic_DNA"/>
</dbReference>
<organism evidence="3 4">
    <name type="scientific">Actinomadura latina</name>
    <dbReference type="NCBI Taxonomy" id="163603"/>
    <lineage>
        <taxon>Bacteria</taxon>
        <taxon>Bacillati</taxon>
        <taxon>Actinomycetota</taxon>
        <taxon>Actinomycetes</taxon>
        <taxon>Streptosporangiales</taxon>
        <taxon>Thermomonosporaceae</taxon>
        <taxon>Actinomadura</taxon>
    </lineage>
</organism>
<dbReference type="Pfam" id="PF04149">
    <property type="entry name" value="DUF397"/>
    <property type="match status" value="1"/>
</dbReference>
<name>A0A846Z7U9_9ACTN</name>
<dbReference type="Proteomes" id="UP000579250">
    <property type="component" value="Unassembled WGS sequence"/>
</dbReference>
<feature type="domain" description="DUF397" evidence="2">
    <location>
        <begin position="27"/>
        <end position="79"/>
    </location>
</feature>
<proteinExistence type="predicted"/>
<dbReference type="AlphaFoldDB" id="A0A846Z7U9"/>
<evidence type="ECO:0000313" key="3">
    <source>
        <dbReference type="EMBL" id="NKZ06176.1"/>
    </source>
</evidence>
<feature type="region of interest" description="Disordered" evidence="1">
    <location>
        <begin position="1"/>
        <end position="20"/>
    </location>
</feature>
<dbReference type="InterPro" id="IPR007278">
    <property type="entry name" value="DUF397"/>
</dbReference>
<gene>
    <name evidence="3" type="ORF">HGB48_20850</name>
</gene>
<keyword evidence="4" id="KW-1185">Reference proteome</keyword>
<accession>A0A846Z7U9</accession>
<evidence type="ECO:0000256" key="1">
    <source>
        <dbReference type="SAM" id="MobiDB-lite"/>
    </source>
</evidence>
<reference evidence="3 4" key="1">
    <citation type="submission" date="2020-04" db="EMBL/GenBank/DDBJ databases">
        <title>MicrobeNet Type strains.</title>
        <authorList>
            <person name="Nicholson A.C."/>
        </authorList>
    </citation>
    <scope>NUCLEOTIDE SEQUENCE [LARGE SCALE GENOMIC DNA]</scope>
    <source>
        <strain evidence="3 4">ATCC BAA-277</strain>
    </source>
</reference>
<sequence>MNLSAARWRKSSRSSRGGHNYVEATVSWRKSSKSQVGGNECVEVAGTPDAVLIRDSKDTVGPRHMVTPEAFRYLVNRIKSGGLDL</sequence>
<evidence type="ECO:0000313" key="4">
    <source>
        <dbReference type="Proteomes" id="UP000579250"/>
    </source>
</evidence>
<evidence type="ECO:0000259" key="2">
    <source>
        <dbReference type="Pfam" id="PF04149"/>
    </source>
</evidence>